<feature type="signal peptide" evidence="1">
    <location>
        <begin position="1"/>
        <end position="20"/>
    </location>
</feature>
<dbReference type="EMBL" id="CP014334">
    <property type="protein sequence ID" value="AMW33100.1"/>
    <property type="molecule type" value="Genomic_DNA"/>
</dbReference>
<accession>A0AAI8CMI6</accession>
<name>A0AAI8CMI6_FERIS</name>
<proteinExistence type="predicted"/>
<dbReference type="AlphaFoldDB" id="A0AAI8CMI6"/>
<organism evidence="2 3">
    <name type="scientific">Fervidobacterium islandicum</name>
    <dbReference type="NCBI Taxonomy" id="2423"/>
    <lineage>
        <taxon>Bacteria</taxon>
        <taxon>Thermotogati</taxon>
        <taxon>Thermotogota</taxon>
        <taxon>Thermotogae</taxon>
        <taxon>Thermotogales</taxon>
        <taxon>Fervidobacteriaceae</taxon>
        <taxon>Fervidobacterium</taxon>
    </lineage>
</organism>
<gene>
    <name evidence="2" type="ORF">NA23_07470</name>
</gene>
<evidence type="ECO:0000313" key="3">
    <source>
        <dbReference type="Proteomes" id="UP000093740"/>
    </source>
</evidence>
<feature type="chain" id="PRO_5042615253" description="DNA-binding protein" evidence="1">
    <location>
        <begin position="21"/>
        <end position="170"/>
    </location>
</feature>
<dbReference type="Proteomes" id="UP000093740">
    <property type="component" value="Chromosome"/>
</dbReference>
<evidence type="ECO:0008006" key="4">
    <source>
        <dbReference type="Google" id="ProtNLM"/>
    </source>
</evidence>
<evidence type="ECO:0000256" key="1">
    <source>
        <dbReference type="SAM" id="SignalP"/>
    </source>
</evidence>
<evidence type="ECO:0000313" key="2">
    <source>
        <dbReference type="EMBL" id="AMW33100.1"/>
    </source>
</evidence>
<keyword evidence="1" id="KW-0732">Signal</keyword>
<sequence length="170" mass="18511">MKKFLVVLAAGVLLAGSIFAFGPMNAQRFGYQAAANTQTSQQVAQAVQQRLHRNLPADASLSATQTFKGTVKEYSLDLNNGFVFKVQVGDTVYDVHAGPIFRLLQLKQGQSIEIVGRIVTTSSDKFIVAEKVTVDGKSFDLASLRGPKGQVNLRRTAQVRNPALAKGYRR</sequence>
<dbReference type="KEGG" id="fia:NA23_07470"/>
<protein>
    <recommendedName>
        <fullName evidence="4">DNA-binding protein</fullName>
    </recommendedName>
</protein>
<keyword evidence="3" id="KW-1185">Reference proteome</keyword>
<dbReference type="RefSeq" id="WP_033192082.1">
    <property type="nucleotide sequence ID" value="NZ_CP014334.2"/>
</dbReference>
<reference evidence="2 3" key="1">
    <citation type="journal article" date="2015" name="Stand. Genomic Sci.">
        <title>Genome sequence of a native-feather degrading extremely thermophilic Eubacterium, Fervidobacterium islandicum AW-1.</title>
        <authorList>
            <person name="Lee Y.J."/>
            <person name="Jeong H."/>
            <person name="Park G.S."/>
            <person name="Kwak Y."/>
            <person name="Lee S.J."/>
            <person name="Lee S.J."/>
            <person name="Park M.K."/>
            <person name="Kim J.Y."/>
            <person name="Kang H.K."/>
            <person name="Shin J.H."/>
            <person name="Lee D.W."/>
        </authorList>
    </citation>
    <scope>NUCLEOTIDE SEQUENCE [LARGE SCALE GENOMIC DNA]</scope>
    <source>
        <strain evidence="2 3">AW-1</strain>
    </source>
</reference>